<organism evidence="1 2">
    <name type="scientific">Allocoprobacillus halotolerans</name>
    <dbReference type="NCBI Taxonomy" id="2944914"/>
    <lineage>
        <taxon>Bacteria</taxon>
        <taxon>Bacillati</taxon>
        <taxon>Bacillota</taxon>
        <taxon>Erysipelotrichia</taxon>
        <taxon>Erysipelotrichales</taxon>
        <taxon>Erysipelotrichaceae</taxon>
        <taxon>Allocoprobacillus</taxon>
    </lineage>
</organism>
<dbReference type="Proteomes" id="UP001060112">
    <property type="component" value="Chromosome"/>
</dbReference>
<proteinExistence type="predicted"/>
<protein>
    <submittedName>
        <fullName evidence="1">Uncharacterized protein</fullName>
    </submittedName>
</protein>
<dbReference type="InterPro" id="IPR046348">
    <property type="entry name" value="SIS_dom_sf"/>
</dbReference>
<accession>A0ABY5HZX9</accession>
<name>A0ABY5HZX9_9FIRM</name>
<dbReference type="EMBL" id="CP101620">
    <property type="protein sequence ID" value="UTY38260.1"/>
    <property type="molecule type" value="Genomic_DNA"/>
</dbReference>
<reference evidence="1" key="1">
    <citation type="submission" date="2022-07" db="EMBL/GenBank/DDBJ databases">
        <title>Faecal culturing of patients with breast cancer.</title>
        <authorList>
            <person name="Teng N.M.Y."/>
            <person name="Kiu R."/>
            <person name="Evans R."/>
            <person name="Baker D.J."/>
            <person name="Zenner C."/>
            <person name="Robinson S.D."/>
            <person name="Hall L.J."/>
        </authorList>
    </citation>
    <scope>NUCLEOTIDE SEQUENCE</scope>
    <source>
        <strain evidence="1">LH1062</strain>
    </source>
</reference>
<dbReference type="Gene3D" id="3.40.50.10490">
    <property type="entry name" value="Glucose-6-phosphate isomerase like protein, domain 1"/>
    <property type="match status" value="1"/>
</dbReference>
<keyword evidence="2" id="KW-1185">Reference proteome</keyword>
<gene>
    <name evidence="1" type="ORF">NMU03_11290</name>
</gene>
<dbReference type="SUPFAM" id="SSF53697">
    <property type="entry name" value="SIS domain"/>
    <property type="match status" value="1"/>
</dbReference>
<dbReference type="RefSeq" id="WP_290138488.1">
    <property type="nucleotide sequence ID" value="NZ_CP101620.1"/>
</dbReference>
<sequence length="145" mass="17052">MIDIIQNHEVALFGIFNSENYARELQYNLAFHQKICFTFLDIHKQIEYLRESQGWVIIYSMSGEYVLDNGYSRYYGILKALKESQAHIVVITCQPKVATLDYIDEVVMIHSKHGYHSYLVHCLNDWILASYIKRNKQFPKVGNKN</sequence>
<evidence type="ECO:0000313" key="2">
    <source>
        <dbReference type="Proteomes" id="UP001060112"/>
    </source>
</evidence>
<evidence type="ECO:0000313" key="1">
    <source>
        <dbReference type="EMBL" id="UTY38260.1"/>
    </source>
</evidence>